<gene>
    <name evidence="1" type="ORF">S7711_11085</name>
</gene>
<evidence type="ECO:0000313" key="1">
    <source>
        <dbReference type="EMBL" id="KEY73434.1"/>
    </source>
</evidence>
<keyword evidence="2" id="KW-1185">Reference proteome</keyword>
<accession>A0A084B7A5</accession>
<dbReference type="EMBL" id="KL647843">
    <property type="protein sequence ID" value="KEY73434.1"/>
    <property type="molecule type" value="Genomic_DNA"/>
</dbReference>
<protein>
    <submittedName>
        <fullName evidence="1">Uncharacterized protein</fullName>
    </submittedName>
</protein>
<dbReference type="AlphaFoldDB" id="A0A084B7A5"/>
<dbReference type="InterPro" id="IPR029058">
    <property type="entry name" value="AB_hydrolase_fold"/>
</dbReference>
<sequence length="154" mass="16924">MPLEAPTKLMDNLSAIAKADENVILEEFSQYIRASVSGNPAAWDAMGDEAHARLRKNYIRWVRGYPLTVPLSTPVDSLDDLKKRPIDWTIGASTPTETFMDNIITGVKIGATVSTLPGMHFPYVSHPGAFAQNVVDTTRKYVGTLNVAYGLMLQ</sequence>
<evidence type="ECO:0000313" key="2">
    <source>
        <dbReference type="Proteomes" id="UP000028045"/>
    </source>
</evidence>
<organism evidence="1 2">
    <name type="scientific">Stachybotrys chartarum (strain CBS 109288 / IBT 7711)</name>
    <name type="common">Toxic black mold</name>
    <name type="synonym">Stilbospora chartarum</name>
    <dbReference type="NCBI Taxonomy" id="1280523"/>
    <lineage>
        <taxon>Eukaryota</taxon>
        <taxon>Fungi</taxon>
        <taxon>Dikarya</taxon>
        <taxon>Ascomycota</taxon>
        <taxon>Pezizomycotina</taxon>
        <taxon>Sordariomycetes</taxon>
        <taxon>Hypocreomycetidae</taxon>
        <taxon>Hypocreales</taxon>
        <taxon>Stachybotryaceae</taxon>
        <taxon>Stachybotrys</taxon>
    </lineage>
</organism>
<dbReference type="Proteomes" id="UP000028045">
    <property type="component" value="Unassembled WGS sequence"/>
</dbReference>
<name>A0A084B7A5_STACB</name>
<dbReference type="Gene3D" id="3.40.50.1820">
    <property type="entry name" value="alpha/beta hydrolase"/>
    <property type="match status" value="1"/>
</dbReference>
<dbReference type="OrthoDB" id="408373at2759"/>
<proteinExistence type="predicted"/>
<dbReference type="HOGENOM" id="CLU_1714504_0_0_1"/>
<reference evidence="1 2" key="1">
    <citation type="journal article" date="2014" name="BMC Genomics">
        <title>Comparative genome sequencing reveals chemotype-specific gene clusters in the toxigenic black mold Stachybotrys.</title>
        <authorList>
            <person name="Semeiks J."/>
            <person name="Borek D."/>
            <person name="Otwinowski Z."/>
            <person name="Grishin N.V."/>
        </authorList>
    </citation>
    <scope>NUCLEOTIDE SEQUENCE [LARGE SCALE GENOMIC DNA]</scope>
    <source>
        <strain evidence="2">CBS 109288 / IBT 7711</strain>
    </source>
</reference>